<evidence type="ECO:0008006" key="4">
    <source>
        <dbReference type="Google" id="ProtNLM"/>
    </source>
</evidence>
<reference evidence="2 3" key="1">
    <citation type="submission" date="2020-08" db="EMBL/GenBank/DDBJ databases">
        <title>Genomic Encyclopedia of Type Strains, Phase III (KMG-III): the genomes of soil and plant-associated and newly described type strains.</title>
        <authorList>
            <person name="Whitman W."/>
        </authorList>
    </citation>
    <scope>NUCLEOTIDE SEQUENCE [LARGE SCALE GENOMIC DNA]</scope>
    <source>
        <strain evidence="2 3">CECT 3287</strain>
    </source>
</reference>
<comment type="caution">
    <text evidence="2">The sequence shown here is derived from an EMBL/GenBank/DDBJ whole genome shotgun (WGS) entry which is preliminary data.</text>
</comment>
<name>A0A7W5APX6_9ACTN</name>
<dbReference type="AlphaFoldDB" id="A0A7W5APX6"/>
<dbReference type="EMBL" id="JACHXF010000024">
    <property type="protein sequence ID" value="MBB3100293.1"/>
    <property type="molecule type" value="Genomic_DNA"/>
</dbReference>
<gene>
    <name evidence="2" type="ORF">FHR83_008015</name>
</gene>
<dbReference type="Proteomes" id="UP000590749">
    <property type="component" value="Unassembled WGS sequence"/>
</dbReference>
<evidence type="ECO:0000313" key="3">
    <source>
        <dbReference type="Proteomes" id="UP000590749"/>
    </source>
</evidence>
<proteinExistence type="predicted"/>
<sequence>MHIDVEGLRRTGVRVSTPLIAVDQAIEQAVPRLTVSGPAAEWGTAPVLAEAAAGWRTHLNGLAQRVRKLGDDLVASADEYEAADRAAAGSFNVPVPSPAPTLTYDFPVPSASDGRSPQGDGR</sequence>
<evidence type="ECO:0000256" key="1">
    <source>
        <dbReference type="SAM" id="MobiDB-lite"/>
    </source>
</evidence>
<dbReference type="RefSeq" id="WP_183226348.1">
    <property type="nucleotide sequence ID" value="NZ_BMPW01000025.1"/>
</dbReference>
<evidence type="ECO:0000313" key="2">
    <source>
        <dbReference type="EMBL" id="MBB3100293.1"/>
    </source>
</evidence>
<feature type="region of interest" description="Disordered" evidence="1">
    <location>
        <begin position="90"/>
        <end position="122"/>
    </location>
</feature>
<keyword evidence="3" id="KW-1185">Reference proteome</keyword>
<accession>A0A7W5APX6</accession>
<protein>
    <recommendedName>
        <fullName evidence="4">Excreted virulence factor EspC, type VII ESX diderm</fullName>
    </recommendedName>
</protein>
<organism evidence="2 3">
    <name type="scientific">Actinoplanes campanulatus</name>
    <dbReference type="NCBI Taxonomy" id="113559"/>
    <lineage>
        <taxon>Bacteria</taxon>
        <taxon>Bacillati</taxon>
        <taxon>Actinomycetota</taxon>
        <taxon>Actinomycetes</taxon>
        <taxon>Micromonosporales</taxon>
        <taxon>Micromonosporaceae</taxon>
        <taxon>Actinoplanes</taxon>
    </lineage>
</organism>